<dbReference type="Gene3D" id="3.30.470.30">
    <property type="entry name" value="DNA ligase/mRNA capping enzyme"/>
    <property type="match status" value="1"/>
</dbReference>
<dbReference type="Pfam" id="PF01068">
    <property type="entry name" value="DNA_ligase_A_M"/>
    <property type="match status" value="1"/>
</dbReference>
<keyword evidence="5" id="KW-1185">Reference proteome</keyword>
<dbReference type="GO" id="GO:0006310">
    <property type="term" value="P:DNA recombination"/>
    <property type="evidence" value="ECO:0007669"/>
    <property type="project" value="InterPro"/>
</dbReference>
<protein>
    <submittedName>
        <fullName evidence="4">ATP dependent DNA ligase</fullName>
    </submittedName>
</protein>
<evidence type="ECO:0000256" key="1">
    <source>
        <dbReference type="ARBA" id="ARBA00007572"/>
    </source>
</evidence>
<dbReference type="RefSeq" id="WP_014369638.1">
    <property type="nucleotide sequence ID" value="NC_016935.1"/>
</dbReference>
<dbReference type="PANTHER" id="PTHR45674:SF4">
    <property type="entry name" value="DNA LIGASE 1"/>
    <property type="match status" value="1"/>
</dbReference>
<name>H6NKV8_9BACL</name>
<dbReference type="STRING" id="1116391.PM3016_2376"/>
<dbReference type="AlphaFoldDB" id="H6NKV8"/>
<evidence type="ECO:0000313" key="5">
    <source>
        <dbReference type="Proteomes" id="UP000007523"/>
    </source>
</evidence>
<sequence length="284" mass="32270">MFISPMLLETAKHPFSNEHYLFEPKIDGHRLVLSRQGGQTRLYTRHHNDCTFQYPELNPIALDDVILDGEVAATDASGAIDFEAVMERFALRRADKVRRAAAERPVNYIVFDVLRYNGVDLRGLPLYRRKEILAGIDFGNPYMAKVPVVPKEGERLFEQIAARQLEGIVAKRMDSVYVGHRSEAWLKIINWQYAEVYLTGYKKEGFGWLAASAGPGGILKPAGLIELGITPKHRTAFNGVRDQLQTGEDGEFVYLEPKLKAKVKMRNWTRAGLLRSPVFMEFCR</sequence>
<dbReference type="CDD" id="cd07906">
    <property type="entry name" value="Adenylation_DNA_ligase_LigD_LigC"/>
    <property type="match status" value="1"/>
</dbReference>
<dbReference type="PROSITE" id="PS50160">
    <property type="entry name" value="DNA_LIGASE_A3"/>
    <property type="match status" value="1"/>
</dbReference>
<dbReference type="InterPro" id="IPR012310">
    <property type="entry name" value="DNA_ligase_ATP-dep_cent"/>
</dbReference>
<dbReference type="GO" id="GO:0005524">
    <property type="term" value="F:ATP binding"/>
    <property type="evidence" value="ECO:0007669"/>
    <property type="project" value="InterPro"/>
</dbReference>
<comment type="similarity">
    <text evidence="1">Belongs to the ATP-dependent DNA ligase family.</text>
</comment>
<feature type="domain" description="ATP-dependent DNA ligase family profile" evidence="3">
    <location>
        <begin position="99"/>
        <end position="188"/>
    </location>
</feature>
<dbReference type="InterPro" id="IPR050191">
    <property type="entry name" value="ATP-dep_DNA_ligase"/>
</dbReference>
<organism evidence="4 5">
    <name type="scientific">Paenibacillus mucilaginosus 3016</name>
    <dbReference type="NCBI Taxonomy" id="1116391"/>
    <lineage>
        <taxon>Bacteria</taxon>
        <taxon>Bacillati</taxon>
        <taxon>Bacillota</taxon>
        <taxon>Bacilli</taxon>
        <taxon>Bacillales</taxon>
        <taxon>Paenibacillaceae</taxon>
        <taxon>Paenibacillus</taxon>
    </lineage>
</organism>
<dbReference type="HOGENOM" id="CLU_008325_4_0_9"/>
<proteinExistence type="inferred from homology"/>
<evidence type="ECO:0000259" key="3">
    <source>
        <dbReference type="PROSITE" id="PS50160"/>
    </source>
</evidence>
<dbReference type="GO" id="GO:0006281">
    <property type="term" value="P:DNA repair"/>
    <property type="evidence" value="ECO:0007669"/>
    <property type="project" value="InterPro"/>
</dbReference>
<reference evidence="4 5" key="1">
    <citation type="journal article" date="2012" name="J. Bacteriol.">
        <title>Complete Genome Sequence of Paenibacillus mucilaginosus 3016, a Bacterium Functional as Microbial Fertilizer.</title>
        <authorList>
            <person name="Ma M."/>
            <person name="Wang Z."/>
            <person name="Li L."/>
            <person name="Jiang X."/>
            <person name="Guan D."/>
            <person name="Cao F."/>
            <person name="Chen H."/>
            <person name="Wang X."/>
            <person name="Shen D."/>
            <person name="Du B."/>
            <person name="Li J."/>
        </authorList>
    </citation>
    <scope>NUCLEOTIDE SEQUENCE [LARGE SCALE GENOMIC DNA]</scope>
    <source>
        <strain evidence="4 5">3016</strain>
    </source>
</reference>
<dbReference type="Proteomes" id="UP000007523">
    <property type="component" value="Chromosome"/>
</dbReference>
<dbReference type="PANTHER" id="PTHR45674">
    <property type="entry name" value="DNA LIGASE 1/3 FAMILY MEMBER"/>
    <property type="match status" value="1"/>
</dbReference>
<accession>H6NKV8</accession>
<keyword evidence="2 4" id="KW-0436">Ligase</keyword>
<dbReference type="KEGG" id="pmq:PM3016_2376"/>
<gene>
    <name evidence="4" type="ORF">PM3016_2376</name>
</gene>
<dbReference type="SUPFAM" id="SSF56091">
    <property type="entry name" value="DNA ligase/mRNA capping enzyme, catalytic domain"/>
    <property type="match status" value="1"/>
</dbReference>
<evidence type="ECO:0000313" key="4">
    <source>
        <dbReference type="EMBL" id="AFC29264.1"/>
    </source>
</evidence>
<dbReference type="EMBL" id="CP003235">
    <property type="protein sequence ID" value="AFC29264.1"/>
    <property type="molecule type" value="Genomic_DNA"/>
</dbReference>
<dbReference type="Gene3D" id="3.30.1490.70">
    <property type="match status" value="1"/>
</dbReference>
<evidence type="ECO:0000256" key="2">
    <source>
        <dbReference type="ARBA" id="ARBA00022598"/>
    </source>
</evidence>
<dbReference type="GO" id="GO:0003910">
    <property type="term" value="F:DNA ligase (ATP) activity"/>
    <property type="evidence" value="ECO:0007669"/>
    <property type="project" value="InterPro"/>
</dbReference>